<gene>
    <name evidence="1" type="ORF">UY19_C0004G0011</name>
</gene>
<dbReference type="PANTHER" id="PTHR15394">
    <property type="entry name" value="SERINE HYDROLASE RBBP9"/>
    <property type="match status" value="1"/>
</dbReference>
<evidence type="ECO:0000313" key="1">
    <source>
        <dbReference type="EMBL" id="KKU90297.1"/>
    </source>
</evidence>
<organism evidence="1 2">
    <name type="scientific">Candidatus Wolfebacteria bacterium GW2011_GWA2_47_9b</name>
    <dbReference type="NCBI Taxonomy" id="1619005"/>
    <lineage>
        <taxon>Bacteria</taxon>
        <taxon>Candidatus Wolfeibacteriota</taxon>
    </lineage>
</organism>
<proteinExistence type="predicted"/>
<dbReference type="GO" id="GO:0016787">
    <property type="term" value="F:hydrolase activity"/>
    <property type="evidence" value="ECO:0007669"/>
    <property type="project" value="InterPro"/>
</dbReference>
<reference evidence="1 2" key="1">
    <citation type="journal article" date="2015" name="Nature">
        <title>rRNA introns, odd ribosomes, and small enigmatic genomes across a large radiation of phyla.</title>
        <authorList>
            <person name="Brown C.T."/>
            <person name="Hug L.A."/>
            <person name="Thomas B.C."/>
            <person name="Sharon I."/>
            <person name="Castelle C.J."/>
            <person name="Singh A."/>
            <person name="Wilkins M.J."/>
            <person name="Williams K.H."/>
            <person name="Banfield J.F."/>
        </authorList>
    </citation>
    <scope>NUCLEOTIDE SEQUENCE [LARGE SCALE GENOMIC DNA]</scope>
</reference>
<evidence type="ECO:0000313" key="2">
    <source>
        <dbReference type="Proteomes" id="UP000033882"/>
    </source>
</evidence>
<sequence length="191" mass="21762">MERRVFIIHGWGAAPEREWFPWLREQLEHHNLDVIIPAMPHTEHPVIEEWVAMLRTVAGALRPTDIFVGHSVGCQAIMRFFEQENVSSVAGFICVAGWFTLRGVETGEEWAIAKPWLDTPIDLAMVKRTAGSITAIFSESDPYVDLAINRDMFEQQLGARIIIEHDKGHFSEDNGIYELPIVRDTILTLIQ</sequence>
<accession>A0A0G1U864</accession>
<comment type="caution">
    <text evidence="1">The sequence shown here is derived from an EMBL/GenBank/DDBJ whole genome shotgun (WGS) entry which is preliminary data.</text>
</comment>
<dbReference type="InterPro" id="IPR029058">
    <property type="entry name" value="AB_hydrolase_fold"/>
</dbReference>
<protein>
    <recommendedName>
        <fullName evidence="3">Serine hydrolase family protein</fullName>
    </recommendedName>
</protein>
<dbReference type="InterPro" id="IPR010662">
    <property type="entry name" value="RBBP9/YdeN"/>
</dbReference>
<name>A0A0G1U864_9BACT</name>
<dbReference type="SUPFAM" id="SSF53474">
    <property type="entry name" value="alpha/beta-Hydrolases"/>
    <property type="match status" value="1"/>
</dbReference>
<dbReference type="Pfam" id="PF06821">
    <property type="entry name" value="Ser_hydrolase"/>
    <property type="match status" value="1"/>
</dbReference>
<dbReference type="EMBL" id="LCPB01000004">
    <property type="protein sequence ID" value="KKU90297.1"/>
    <property type="molecule type" value="Genomic_DNA"/>
</dbReference>
<dbReference type="PANTHER" id="PTHR15394:SF3">
    <property type="entry name" value="SERINE HYDROLASE RBBP9"/>
    <property type="match status" value="1"/>
</dbReference>
<dbReference type="Gene3D" id="3.40.50.1820">
    <property type="entry name" value="alpha/beta hydrolase"/>
    <property type="match status" value="1"/>
</dbReference>
<dbReference type="Proteomes" id="UP000033882">
    <property type="component" value="Unassembled WGS sequence"/>
</dbReference>
<dbReference type="AlphaFoldDB" id="A0A0G1U864"/>
<evidence type="ECO:0008006" key="3">
    <source>
        <dbReference type="Google" id="ProtNLM"/>
    </source>
</evidence>